<gene>
    <name evidence="2" type="ORF">PROFUN_03444</name>
</gene>
<dbReference type="GO" id="GO:0016035">
    <property type="term" value="C:zeta DNA polymerase complex"/>
    <property type="evidence" value="ECO:0007669"/>
    <property type="project" value="TreeGrafter"/>
</dbReference>
<sequence length="176" mass="20055">MEPSEERFTAALEMKFCAFLDVNANFWEWGVSNQVYPAEVFEKRRFLSIPVLMSRSPLLNDYISESLATSLEDELRVFLGHLGNIDQSISPRSTDAVTFEIAAHVDVPAGERRYDWIKSGHSQLHRSQITPIRSTNLGSFQLQLFVEKPREEKEQTIDIEMTSSQELEDGDTDGTP</sequence>
<dbReference type="InterPro" id="IPR045091">
    <property type="entry name" value="Mad2-like"/>
</dbReference>
<reference evidence="2 3" key="1">
    <citation type="journal article" date="2018" name="Genome Biol. Evol.">
        <title>Multiple Roots of Fruiting Body Formation in Amoebozoa.</title>
        <authorList>
            <person name="Hillmann F."/>
            <person name="Forbes G."/>
            <person name="Novohradska S."/>
            <person name="Ferling I."/>
            <person name="Riege K."/>
            <person name="Groth M."/>
            <person name="Westermann M."/>
            <person name="Marz M."/>
            <person name="Spaller T."/>
            <person name="Winckler T."/>
            <person name="Schaap P."/>
            <person name="Glockner G."/>
        </authorList>
    </citation>
    <scope>NUCLEOTIDE SEQUENCE [LARGE SCALE GENOMIC DNA]</scope>
    <source>
        <strain evidence="2 3">Jena</strain>
    </source>
</reference>
<proteinExistence type="predicted"/>
<evidence type="ECO:0000313" key="3">
    <source>
        <dbReference type="Proteomes" id="UP000241769"/>
    </source>
</evidence>
<dbReference type="InterPro" id="IPR036570">
    <property type="entry name" value="HORMA_dom_sf"/>
</dbReference>
<comment type="caution">
    <text evidence="2">The sequence shown here is derived from an EMBL/GenBank/DDBJ whole genome shotgun (WGS) entry which is preliminary data.</text>
</comment>
<dbReference type="Proteomes" id="UP000241769">
    <property type="component" value="Unassembled WGS sequence"/>
</dbReference>
<feature type="region of interest" description="Disordered" evidence="1">
    <location>
        <begin position="151"/>
        <end position="176"/>
    </location>
</feature>
<evidence type="ECO:0000313" key="2">
    <source>
        <dbReference type="EMBL" id="PRP73130.1"/>
    </source>
</evidence>
<dbReference type="PANTHER" id="PTHR11842">
    <property type="entry name" value="MITOTIC SPINDLE ASSEMBLY CHECKPOINT PROTEIN MAD2"/>
    <property type="match status" value="1"/>
</dbReference>
<protein>
    <submittedName>
        <fullName evidence="2">Uncharacterized protein</fullName>
    </submittedName>
</protein>
<feature type="compositionally biased region" description="Acidic residues" evidence="1">
    <location>
        <begin position="166"/>
        <end position="176"/>
    </location>
</feature>
<accession>A0A2P6MN44</accession>
<dbReference type="SUPFAM" id="SSF56019">
    <property type="entry name" value="The spindle assembly checkpoint protein mad2"/>
    <property type="match status" value="1"/>
</dbReference>
<dbReference type="AlphaFoldDB" id="A0A2P6MN44"/>
<keyword evidence="3" id="KW-1185">Reference proteome</keyword>
<dbReference type="PANTHER" id="PTHR11842:SF10">
    <property type="entry name" value="MITOTIC SPINDLE ASSEMBLY CHECKPOINT PROTEIN MAD2B"/>
    <property type="match status" value="1"/>
</dbReference>
<dbReference type="EMBL" id="MDYQ01000661">
    <property type="protein sequence ID" value="PRP73130.1"/>
    <property type="molecule type" value="Genomic_DNA"/>
</dbReference>
<organism evidence="2 3">
    <name type="scientific">Planoprotostelium fungivorum</name>
    <dbReference type="NCBI Taxonomy" id="1890364"/>
    <lineage>
        <taxon>Eukaryota</taxon>
        <taxon>Amoebozoa</taxon>
        <taxon>Evosea</taxon>
        <taxon>Variosea</taxon>
        <taxon>Cavosteliida</taxon>
        <taxon>Cavosteliaceae</taxon>
        <taxon>Planoprotostelium</taxon>
    </lineage>
</organism>
<evidence type="ECO:0000256" key="1">
    <source>
        <dbReference type="SAM" id="MobiDB-lite"/>
    </source>
</evidence>
<dbReference type="Gene3D" id="3.30.900.10">
    <property type="entry name" value="HORMA domain"/>
    <property type="match status" value="2"/>
</dbReference>
<dbReference type="InParanoid" id="A0A2P6MN44"/>
<name>A0A2P6MN44_9EUKA</name>
<dbReference type="OrthoDB" id="21254at2759"/>